<dbReference type="PROSITE" id="PS00027">
    <property type="entry name" value="HOMEOBOX_1"/>
    <property type="match status" value="1"/>
</dbReference>
<gene>
    <name evidence="9" type="ORF">MCOR_51427</name>
</gene>
<organism evidence="9 10">
    <name type="scientific">Mytilus coruscus</name>
    <name type="common">Sea mussel</name>
    <dbReference type="NCBI Taxonomy" id="42192"/>
    <lineage>
        <taxon>Eukaryota</taxon>
        <taxon>Metazoa</taxon>
        <taxon>Spiralia</taxon>
        <taxon>Lophotrochozoa</taxon>
        <taxon>Mollusca</taxon>
        <taxon>Bivalvia</taxon>
        <taxon>Autobranchia</taxon>
        <taxon>Pteriomorphia</taxon>
        <taxon>Mytilida</taxon>
        <taxon>Mytiloidea</taxon>
        <taxon>Mytilidae</taxon>
        <taxon>Mytilinae</taxon>
        <taxon>Mytilus</taxon>
    </lineage>
</organism>
<accession>A0A6J8EFH5</accession>
<keyword evidence="4 5" id="KW-0539">Nucleus</keyword>
<dbReference type="PRINTS" id="PR00024">
    <property type="entry name" value="HOMEOBOX"/>
</dbReference>
<evidence type="ECO:0000256" key="5">
    <source>
        <dbReference type="PROSITE-ProRule" id="PRU00108"/>
    </source>
</evidence>
<evidence type="ECO:0000313" key="9">
    <source>
        <dbReference type="EMBL" id="CAC5419037.1"/>
    </source>
</evidence>
<dbReference type="InterPro" id="IPR017970">
    <property type="entry name" value="Homeobox_CS"/>
</dbReference>
<feature type="region of interest" description="Disordered" evidence="7">
    <location>
        <begin position="97"/>
        <end position="123"/>
    </location>
</feature>
<dbReference type="AlphaFoldDB" id="A0A6J8EFH5"/>
<reference evidence="9 10" key="1">
    <citation type="submission" date="2020-06" db="EMBL/GenBank/DDBJ databases">
        <authorList>
            <person name="Li R."/>
            <person name="Bekaert M."/>
        </authorList>
    </citation>
    <scope>NUCLEOTIDE SEQUENCE [LARGE SCALE GENOMIC DNA]</scope>
    <source>
        <strain evidence="10">wild</strain>
    </source>
</reference>
<evidence type="ECO:0000256" key="4">
    <source>
        <dbReference type="ARBA" id="ARBA00023242"/>
    </source>
</evidence>
<dbReference type="InterPro" id="IPR009057">
    <property type="entry name" value="Homeodomain-like_sf"/>
</dbReference>
<dbReference type="PANTHER" id="PTHR24340:SF70">
    <property type="entry name" value="NK7.1, ISOFORM A"/>
    <property type="match status" value="1"/>
</dbReference>
<evidence type="ECO:0000256" key="1">
    <source>
        <dbReference type="ARBA" id="ARBA00004123"/>
    </source>
</evidence>
<evidence type="ECO:0000313" key="10">
    <source>
        <dbReference type="Proteomes" id="UP000507470"/>
    </source>
</evidence>
<comment type="subcellular location">
    <subcellularLocation>
        <location evidence="1 5 6">Nucleus</location>
    </subcellularLocation>
</comment>
<evidence type="ECO:0000256" key="7">
    <source>
        <dbReference type="SAM" id="MobiDB-lite"/>
    </source>
</evidence>
<feature type="compositionally biased region" description="Basic and acidic residues" evidence="7">
    <location>
        <begin position="97"/>
        <end position="112"/>
    </location>
</feature>
<feature type="DNA-binding region" description="Homeobox" evidence="5">
    <location>
        <begin position="122"/>
        <end position="181"/>
    </location>
</feature>
<dbReference type="PANTHER" id="PTHR24340">
    <property type="entry name" value="HOMEOBOX PROTEIN NKX"/>
    <property type="match status" value="1"/>
</dbReference>
<dbReference type="GO" id="GO:0000981">
    <property type="term" value="F:DNA-binding transcription factor activity, RNA polymerase II-specific"/>
    <property type="evidence" value="ECO:0007669"/>
    <property type="project" value="InterPro"/>
</dbReference>
<proteinExistence type="predicted"/>
<evidence type="ECO:0000259" key="8">
    <source>
        <dbReference type="PROSITE" id="PS50071"/>
    </source>
</evidence>
<keyword evidence="2 5" id="KW-0238">DNA-binding</keyword>
<sequence length="293" mass="33677">MECGMNHRLHAFVSSTGLLQQGSMLFTTPRTWHPHIYEPPRKSRRHFISDILGLSENNEKENLKKESVKENDLIRSYTCKCEGCFLRTSTCDIKQEIKEESDPEDSRKRSSDDNCSDPNLKKKKARTTFTGRQIFELEKQFEQKKYLSSAERAEMATMLNVTETQVKIWFQNRRTKWKKQENISNAEAAELKLNVEKSTDVSKKHGNMSTAKKNKSEEKISLAFEIDNKDTPTEVKSEIDPAISEVMNEKFLTKPDVYSNENMAETLLSISKTQMSHSSSENDLDVQDDTGGM</sequence>
<evidence type="ECO:0000256" key="3">
    <source>
        <dbReference type="ARBA" id="ARBA00023155"/>
    </source>
</evidence>
<dbReference type="InterPro" id="IPR020479">
    <property type="entry name" value="HD_metazoa"/>
</dbReference>
<dbReference type="GO" id="GO:0030154">
    <property type="term" value="P:cell differentiation"/>
    <property type="evidence" value="ECO:0007669"/>
    <property type="project" value="TreeGrafter"/>
</dbReference>
<dbReference type="Gene3D" id="1.10.10.60">
    <property type="entry name" value="Homeodomain-like"/>
    <property type="match status" value="1"/>
</dbReference>
<feature type="region of interest" description="Disordered" evidence="7">
    <location>
        <begin position="271"/>
        <end position="293"/>
    </location>
</feature>
<evidence type="ECO:0000256" key="6">
    <source>
        <dbReference type="RuleBase" id="RU000682"/>
    </source>
</evidence>
<dbReference type="OrthoDB" id="6159439at2759"/>
<dbReference type="GO" id="GO:0000978">
    <property type="term" value="F:RNA polymerase II cis-regulatory region sequence-specific DNA binding"/>
    <property type="evidence" value="ECO:0007669"/>
    <property type="project" value="TreeGrafter"/>
</dbReference>
<dbReference type="Proteomes" id="UP000507470">
    <property type="component" value="Unassembled WGS sequence"/>
</dbReference>
<feature type="domain" description="Homeobox" evidence="8">
    <location>
        <begin position="120"/>
        <end position="180"/>
    </location>
</feature>
<dbReference type="SMART" id="SM00389">
    <property type="entry name" value="HOX"/>
    <property type="match status" value="1"/>
</dbReference>
<dbReference type="InterPro" id="IPR001356">
    <property type="entry name" value="HD"/>
</dbReference>
<feature type="compositionally biased region" description="Acidic residues" evidence="7">
    <location>
        <begin position="282"/>
        <end position="293"/>
    </location>
</feature>
<name>A0A6J8EFH5_MYTCO</name>
<dbReference type="EMBL" id="CACVKT020008979">
    <property type="protein sequence ID" value="CAC5419037.1"/>
    <property type="molecule type" value="Genomic_DNA"/>
</dbReference>
<dbReference type="CDD" id="cd00086">
    <property type="entry name" value="homeodomain"/>
    <property type="match status" value="1"/>
</dbReference>
<dbReference type="SUPFAM" id="SSF46689">
    <property type="entry name" value="Homeodomain-like"/>
    <property type="match status" value="1"/>
</dbReference>
<dbReference type="Pfam" id="PF00046">
    <property type="entry name" value="Homeodomain"/>
    <property type="match status" value="1"/>
</dbReference>
<protein>
    <recommendedName>
        <fullName evidence="8">Homeobox domain-containing protein</fullName>
    </recommendedName>
</protein>
<keyword evidence="3 5" id="KW-0371">Homeobox</keyword>
<evidence type="ECO:0000256" key="2">
    <source>
        <dbReference type="ARBA" id="ARBA00023125"/>
    </source>
</evidence>
<dbReference type="PROSITE" id="PS50071">
    <property type="entry name" value="HOMEOBOX_2"/>
    <property type="match status" value="1"/>
</dbReference>
<dbReference type="GO" id="GO:0005634">
    <property type="term" value="C:nucleus"/>
    <property type="evidence" value="ECO:0007669"/>
    <property type="project" value="UniProtKB-SubCell"/>
</dbReference>
<keyword evidence="10" id="KW-1185">Reference proteome</keyword>
<feature type="compositionally biased region" description="Polar residues" evidence="7">
    <location>
        <begin position="271"/>
        <end position="281"/>
    </location>
</feature>
<dbReference type="InterPro" id="IPR050394">
    <property type="entry name" value="Homeobox_NK-like"/>
</dbReference>